<proteinExistence type="predicted"/>
<evidence type="ECO:0000313" key="1">
    <source>
        <dbReference type="EMBL" id="GAA0873412.1"/>
    </source>
</evidence>
<dbReference type="Proteomes" id="UP001500507">
    <property type="component" value="Unassembled WGS sequence"/>
</dbReference>
<accession>A0ABN1MJQ6</accession>
<comment type="caution">
    <text evidence="1">The sequence shown here is derived from an EMBL/GenBank/DDBJ whole genome shotgun (WGS) entry which is preliminary data.</text>
</comment>
<dbReference type="RefSeq" id="WP_343768399.1">
    <property type="nucleotide sequence ID" value="NZ_BAAAFG010000016.1"/>
</dbReference>
<reference evidence="1 2" key="1">
    <citation type="journal article" date="2019" name="Int. J. Syst. Evol. Microbiol.">
        <title>The Global Catalogue of Microorganisms (GCM) 10K type strain sequencing project: providing services to taxonomists for standard genome sequencing and annotation.</title>
        <authorList>
            <consortium name="The Broad Institute Genomics Platform"/>
            <consortium name="The Broad Institute Genome Sequencing Center for Infectious Disease"/>
            <person name="Wu L."/>
            <person name="Ma J."/>
        </authorList>
    </citation>
    <scope>NUCLEOTIDE SEQUENCE [LARGE SCALE GENOMIC DNA]</scope>
    <source>
        <strain evidence="1 2">JCM 16082</strain>
    </source>
</reference>
<sequence length="307" mass="35996">MSEEKIEQILNELRTSYQNYKAEVYALEVLQNSDLSLSQLDIYFKSIFSRSYRRDVIDFSLDRSLKTTSRIQINVARNGLYDTLPEGLFHRPIDYKNNIPYNKARQEQKRKEEEARTFFSPLDNEFFIQSLTIEKNERELIDRFTNLKNEFLNRFWNIGDEIPDQYKSTFLRLLPYAHQIAGNLTLTKLALENILHEEVIIKKSYQNKGDNAIDQKTDQALGIDFTLHVEEPQVHYPSLEITVNQISKNDVRDYVSKGKTEQFISIFCDYFIPLEYDVTVNVTVRHEAQGLTLDPKNAPRIGFTTTL</sequence>
<organism evidence="1 2">
    <name type="scientific">Gangjinia marincola</name>
    <dbReference type="NCBI Taxonomy" id="578463"/>
    <lineage>
        <taxon>Bacteria</taxon>
        <taxon>Pseudomonadati</taxon>
        <taxon>Bacteroidota</taxon>
        <taxon>Flavobacteriia</taxon>
        <taxon>Flavobacteriales</taxon>
        <taxon>Flavobacteriaceae</taxon>
        <taxon>Gangjinia</taxon>
    </lineage>
</organism>
<protein>
    <submittedName>
        <fullName evidence="1">Type VI secretion system baseplate subunit TssG</fullName>
    </submittedName>
</protein>
<name>A0ABN1MJQ6_9FLAO</name>
<gene>
    <name evidence="1" type="ORF">GCM10009117_25590</name>
</gene>
<dbReference type="EMBL" id="BAAAFG010000016">
    <property type="protein sequence ID" value="GAA0873412.1"/>
    <property type="molecule type" value="Genomic_DNA"/>
</dbReference>
<evidence type="ECO:0000313" key="2">
    <source>
        <dbReference type="Proteomes" id="UP001500507"/>
    </source>
</evidence>
<keyword evidence="2" id="KW-1185">Reference proteome</keyword>